<dbReference type="AlphaFoldDB" id="A0A3D8IZL8"/>
<keyword evidence="3" id="KW-1185">Reference proteome</keyword>
<evidence type="ECO:0000259" key="1">
    <source>
        <dbReference type="Pfam" id="PF22479"/>
    </source>
</evidence>
<evidence type="ECO:0000313" key="2">
    <source>
        <dbReference type="EMBL" id="RDU70426.1"/>
    </source>
</evidence>
<organism evidence="2 3">
    <name type="scientific">Helicobacter aurati</name>
    <dbReference type="NCBI Taxonomy" id="137778"/>
    <lineage>
        <taxon>Bacteria</taxon>
        <taxon>Pseudomonadati</taxon>
        <taxon>Campylobacterota</taxon>
        <taxon>Epsilonproteobacteria</taxon>
        <taxon>Campylobacterales</taxon>
        <taxon>Helicobacteraceae</taxon>
        <taxon>Helicobacter</taxon>
    </lineage>
</organism>
<comment type="caution">
    <text evidence="2">The sequence shown here is derived from an EMBL/GenBank/DDBJ whole genome shotgun (WGS) entry which is preliminary data.</text>
</comment>
<sequence>MNIYRIPLTTLPNQSFQVSVSELSLNLTIRLKQLSKILVMDLYNDDKAIFLGMNCKANYNLMEPFNYKIPNFVLMFICDNEIFSYLDLGTKAKLFYAV</sequence>
<dbReference type="RefSeq" id="WP_115582645.1">
    <property type="nucleotide sequence ID" value="NZ_NXLW01000020.1"/>
</dbReference>
<dbReference type="Proteomes" id="UP000256424">
    <property type="component" value="Unassembled WGS sequence"/>
</dbReference>
<dbReference type="InterPro" id="IPR054252">
    <property type="entry name" value="Pam3_gp18"/>
</dbReference>
<evidence type="ECO:0000313" key="3">
    <source>
        <dbReference type="Proteomes" id="UP000256424"/>
    </source>
</evidence>
<name>A0A3D8IZL8_9HELI</name>
<feature type="domain" description="Cyanophage baseplate Pam3 plug gp18" evidence="1">
    <location>
        <begin position="3"/>
        <end position="97"/>
    </location>
</feature>
<accession>A0A3D8IZL8</accession>
<gene>
    <name evidence="2" type="ORF">CQA66_08435</name>
</gene>
<reference evidence="2 3" key="1">
    <citation type="submission" date="2018-04" db="EMBL/GenBank/DDBJ databases">
        <title>Novel Campyloabacter and Helicobacter Species and Strains.</title>
        <authorList>
            <person name="Mannion A.J."/>
            <person name="Shen Z."/>
            <person name="Fox J.G."/>
        </authorList>
    </citation>
    <scope>NUCLEOTIDE SEQUENCE [LARGE SCALE GENOMIC DNA]</scope>
    <source>
        <strain evidence="2 3">MIT 97-5075</strain>
    </source>
</reference>
<protein>
    <recommendedName>
        <fullName evidence="1">Cyanophage baseplate Pam3 plug gp18 domain-containing protein</fullName>
    </recommendedName>
</protein>
<dbReference type="EMBL" id="NXLW01000020">
    <property type="protein sequence ID" value="RDU70426.1"/>
    <property type="molecule type" value="Genomic_DNA"/>
</dbReference>
<proteinExistence type="predicted"/>
<dbReference type="Pfam" id="PF22479">
    <property type="entry name" value="Pam3_gp18"/>
    <property type="match status" value="1"/>
</dbReference>